<dbReference type="PANTHER" id="PTHR47863:SF4">
    <property type="entry name" value="RING_FYVE_PHD ZINC FINGER SUPERFAMILY PROTEIN"/>
    <property type="match status" value="1"/>
</dbReference>
<sequence>MDEMTKGEAAIAWGWLLEALAGFKEVGVSLLHDLIKMAPDLPEDLETKVNERVALRCLEDLFSPGDVPAPLPSTSTSTHHSKVTFDLSESCDDVLQRIVNETPESDLKMGGPGLLKWDVQPYIVHKRASMPKCALSQLKDSILDGTHPYADFLIKKSGLTSTRDGGNDRLPVSDSSRSRRFNGSCSNAKNSRVEGNDANVLPSKRDMITSNSENLADEDHGGVKGSDDSRRNVKKVKLDASYVSQSVEHNPISLPQKELLDDSFERDTPVFREKGVFWQNTHEHVGGKRDVTQHKVSEHGSHVKVAHAASADGSQQKTVADRAKDPMDCHCESSDSYGFNYEKIDVAMKSKIS</sequence>
<dbReference type="OrthoDB" id="608866at2759"/>
<dbReference type="STRING" id="2094558.A0A314Y6L1"/>
<dbReference type="Proteomes" id="UP000250321">
    <property type="component" value="Unassembled WGS sequence"/>
</dbReference>
<evidence type="ECO:0000256" key="1">
    <source>
        <dbReference type="SAM" id="MobiDB-lite"/>
    </source>
</evidence>
<name>A0A314Y6L1_PRUYE</name>
<evidence type="ECO:0000313" key="2">
    <source>
        <dbReference type="EMBL" id="PQQ01180.1"/>
    </source>
</evidence>
<gene>
    <name evidence="2" type="ORF">Pyn_18681</name>
</gene>
<feature type="region of interest" description="Disordered" evidence="1">
    <location>
        <begin position="158"/>
        <end position="231"/>
    </location>
</feature>
<feature type="compositionally biased region" description="Basic and acidic residues" evidence="1">
    <location>
        <begin position="217"/>
        <end position="231"/>
    </location>
</feature>
<comment type="caution">
    <text evidence="2">The sequence shown here is derived from an EMBL/GenBank/DDBJ whole genome shotgun (WGS) entry which is preliminary data.</text>
</comment>
<protein>
    <submittedName>
        <fullName evidence="2">Uncharacterized protein</fullName>
    </submittedName>
</protein>
<dbReference type="AlphaFoldDB" id="A0A314Y6L1"/>
<accession>A0A314Y6L1</accession>
<reference evidence="2 3" key="1">
    <citation type="submission" date="2018-02" db="EMBL/GenBank/DDBJ databases">
        <title>Draft genome of wild Prunus yedoensis var. nudiflora.</title>
        <authorList>
            <person name="Baek S."/>
            <person name="Kim J.-H."/>
            <person name="Choi K."/>
            <person name="Kim G.-B."/>
            <person name="Cho A."/>
            <person name="Jang H."/>
            <person name="Shin C.-H."/>
            <person name="Yu H.-J."/>
            <person name="Mun J.-H."/>
        </authorList>
    </citation>
    <scope>NUCLEOTIDE SEQUENCE [LARGE SCALE GENOMIC DNA]</scope>
    <source>
        <strain evidence="3">cv. Jeju island</strain>
        <tissue evidence="2">Leaf</tissue>
    </source>
</reference>
<feature type="compositionally biased region" description="Polar residues" evidence="1">
    <location>
        <begin position="181"/>
        <end position="190"/>
    </location>
</feature>
<dbReference type="PANTHER" id="PTHR47863">
    <property type="entry name" value="RING/FYVE/PHD ZINC FINGER SUPERFAMILY PROTEIN"/>
    <property type="match status" value="1"/>
</dbReference>
<dbReference type="EMBL" id="PJQY01001593">
    <property type="protein sequence ID" value="PQQ01180.1"/>
    <property type="molecule type" value="Genomic_DNA"/>
</dbReference>
<organism evidence="2 3">
    <name type="scientific">Prunus yedoensis var. nudiflora</name>
    <dbReference type="NCBI Taxonomy" id="2094558"/>
    <lineage>
        <taxon>Eukaryota</taxon>
        <taxon>Viridiplantae</taxon>
        <taxon>Streptophyta</taxon>
        <taxon>Embryophyta</taxon>
        <taxon>Tracheophyta</taxon>
        <taxon>Spermatophyta</taxon>
        <taxon>Magnoliopsida</taxon>
        <taxon>eudicotyledons</taxon>
        <taxon>Gunneridae</taxon>
        <taxon>Pentapetalae</taxon>
        <taxon>rosids</taxon>
        <taxon>fabids</taxon>
        <taxon>Rosales</taxon>
        <taxon>Rosaceae</taxon>
        <taxon>Amygdaloideae</taxon>
        <taxon>Amygdaleae</taxon>
        <taxon>Prunus</taxon>
    </lineage>
</organism>
<keyword evidence="3" id="KW-1185">Reference proteome</keyword>
<proteinExistence type="predicted"/>
<evidence type="ECO:0000313" key="3">
    <source>
        <dbReference type="Proteomes" id="UP000250321"/>
    </source>
</evidence>